<evidence type="ECO:0000313" key="2">
    <source>
        <dbReference type="EMBL" id="KAJ7619052.1"/>
    </source>
</evidence>
<keyword evidence="3" id="KW-1185">Reference proteome</keyword>
<gene>
    <name evidence="2" type="ORF">B0H17DRAFT_1152174</name>
</gene>
<dbReference type="AlphaFoldDB" id="A0AAD7BF25"/>
<feature type="region of interest" description="Disordered" evidence="1">
    <location>
        <begin position="1"/>
        <end position="27"/>
    </location>
</feature>
<sequence>MPKPRRSQKAARRRHQAKRGEVDPAEVADLKQDGTYVADDSASDAESVVLAASSIIRKAGAIVINLLQPKSPTPPTSIISQTPVNPDPDLAPDWELTEEIQAGKKRKREERDLTRDFLLGGSTSSVY</sequence>
<protein>
    <submittedName>
        <fullName evidence="2">Uncharacterized protein</fullName>
    </submittedName>
</protein>
<feature type="compositionally biased region" description="Basic residues" evidence="1">
    <location>
        <begin position="1"/>
        <end position="17"/>
    </location>
</feature>
<evidence type="ECO:0000256" key="1">
    <source>
        <dbReference type="SAM" id="MobiDB-lite"/>
    </source>
</evidence>
<feature type="region of interest" description="Disordered" evidence="1">
    <location>
        <begin position="69"/>
        <end position="127"/>
    </location>
</feature>
<reference evidence="2" key="1">
    <citation type="submission" date="2023-03" db="EMBL/GenBank/DDBJ databases">
        <title>Massive genome expansion in bonnet fungi (Mycena s.s.) driven by repeated elements and novel gene families across ecological guilds.</title>
        <authorList>
            <consortium name="Lawrence Berkeley National Laboratory"/>
            <person name="Harder C.B."/>
            <person name="Miyauchi S."/>
            <person name="Viragh M."/>
            <person name="Kuo A."/>
            <person name="Thoen E."/>
            <person name="Andreopoulos B."/>
            <person name="Lu D."/>
            <person name="Skrede I."/>
            <person name="Drula E."/>
            <person name="Henrissat B."/>
            <person name="Morin E."/>
            <person name="Kohler A."/>
            <person name="Barry K."/>
            <person name="LaButti K."/>
            <person name="Morin E."/>
            <person name="Salamov A."/>
            <person name="Lipzen A."/>
            <person name="Mereny Z."/>
            <person name="Hegedus B."/>
            <person name="Baldrian P."/>
            <person name="Stursova M."/>
            <person name="Weitz H."/>
            <person name="Taylor A."/>
            <person name="Grigoriev I.V."/>
            <person name="Nagy L.G."/>
            <person name="Martin F."/>
            <person name="Kauserud H."/>
        </authorList>
    </citation>
    <scope>NUCLEOTIDE SEQUENCE</scope>
    <source>
        <strain evidence="2">CBHHK067</strain>
    </source>
</reference>
<organism evidence="2 3">
    <name type="scientific">Mycena rosella</name>
    <name type="common">Pink bonnet</name>
    <name type="synonym">Agaricus rosellus</name>
    <dbReference type="NCBI Taxonomy" id="1033263"/>
    <lineage>
        <taxon>Eukaryota</taxon>
        <taxon>Fungi</taxon>
        <taxon>Dikarya</taxon>
        <taxon>Basidiomycota</taxon>
        <taxon>Agaricomycotina</taxon>
        <taxon>Agaricomycetes</taxon>
        <taxon>Agaricomycetidae</taxon>
        <taxon>Agaricales</taxon>
        <taxon>Marasmiineae</taxon>
        <taxon>Mycenaceae</taxon>
        <taxon>Mycena</taxon>
    </lineage>
</organism>
<dbReference type="Proteomes" id="UP001221757">
    <property type="component" value="Unassembled WGS sequence"/>
</dbReference>
<dbReference type="EMBL" id="JARKIE010000727">
    <property type="protein sequence ID" value="KAJ7619052.1"/>
    <property type="molecule type" value="Genomic_DNA"/>
</dbReference>
<accession>A0AAD7BF25</accession>
<evidence type="ECO:0000313" key="3">
    <source>
        <dbReference type="Proteomes" id="UP001221757"/>
    </source>
</evidence>
<proteinExistence type="predicted"/>
<feature type="compositionally biased region" description="Basic and acidic residues" evidence="1">
    <location>
        <begin position="18"/>
        <end position="27"/>
    </location>
</feature>
<comment type="caution">
    <text evidence="2">The sequence shown here is derived from an EMBL/GenBank/DDBJ whole genome shotgun (WGS) entry which is preliminary data.</text>
</comment>
<name>A0AAD7BF25_MYCRO</name>